<name>A0ABW4JM79_9BACL</name>
<dbReference type="NCBIfam" id="TIGR02937">
    <property type="entry name" value="sigma70-ECF"/>
    <property type="match status" value="1"/>
</dbReference>
<feature type="short sequence motif" description="Polymerase core binding" evidence="6">
    <location>
        <begin position="64"/>
        <end position="77"/>
    </location>
</feature>
<protein>
    <recommendedName>
        <fullName evidence="6">RNA polymerase sigma factor SigI</fullName>
    </recommendedName>
</protein>
<evidence type="ECO:0000256" key="6">
    <source>
        <dbReference type="HAMAP-Rule" id="MF_02064"/>
    </source>
</evidence>
<proteinExistence type="inferred from homology"/>
<keyword evidence="4 6" id="KW-0238">DNA-binding</keyword>
<dbReference type="Proteomes" id="UP001597079">
    <property type="component" value="Unassembled WGS sequence"/>
</dbReference>
<comment type="subcellular location">
    <subcellularLocation>
        <location evidence="6">Cytoplasm</location>
    </subcellularLocation>
</comment>
<feature type="DNA-binding region" description="H-T-H motif" evidence="6">
    <location>
        <begin position="210"/>
        <end position="229"/>
    </location>
</feature>
<dbReference type="InterPro" id="IPR007627">
    <property type="entry name" value="RNA_pol_sigma70_r2"/>
</dbReference>
<dbReference type="EMBL" id="JBHUCX010000083">
    <property type="protein sequence ID" value="MFD1676920.1"/>
    <property type="molecule type" value="Genomic_DNA"/>
</dbReference>
<comment type="activity regulation">
    <text evidence="6">Negatively regulated by the anti-sigma-I factor RsgI.</text>
</comment>
<gene>
    <name evidence="6 8" type="primary">sigI</name>
    <name evidence="8" type="ORF">ACFSB2_19790</name>
</gene>
<comment type="similarity">
    <text evidence="6">Belongs to the sigma-70 factor family. SigI subfamily.</text>
</comment>
<sequence>MERVGVLPFRARRPDERKELATLLHKVQAGDERARNDLISSYVPFILRIASQTTHRYIDQNTDDEFSIALSAFNEAIDRFDTKRAASFLAFAETIIRRRLIDFFRARKRDRRQTPWSEFDVLDEEDNVTNYVEVNTSLSQHRLEEEAQLRKYEIEEYKARLKAYDLSFSELVQISPKHEDARINALRIGKLIAEDKALLEYVERRKSLPLKALEGRVEVSRKTMERQRKYILAIVILITGDFPTLQSFLADTGEV</sequence>
<comment type="caution">
    <text evidence="8">The sequence shown here is derived from an EMBL/GenBank/DDBJ whole genome shotgun (WGS) entry which is preliminary data.</text>
</comment>
<comment type="function">
    <text evidence="6">Sigma factors are initiation factors that promote the attachment of RNA polymerase to specific initiation sites and are then released.</text>
</comment>
<keyword evidence="3 6" id="KW-0731">Sigma factor</keyword>
<reference evidence="9" key="1">
    <citation type="journal article" date="2019" name="Int. J. Syst. Evol. Microbiol.">
        <title>The Global Catalogue of Microorganisms (GCM) 10K type strain sequencing project: providing services to taxonomists for standard genome sequencing and annotation.</title>
        <authorList>
            <consortium name="The Broad Institute Genomics Platform"/>
            <consortium name="The Broad Institute Genome Sequencing Center for Infectious Disease"/>
            <person name="Wu L."/>
            <person name="Ma J."/>
        </authorList>
    </citation>
    <scope>NUCLEOTIDE SEQUENCE [LARGE SCALE GENOMIC DNA]</scope>
    <source>
        <strain evidence="9">CGMCC 1.12286</strain>
    </source>
</reference>
<organism evidence="8 9">
    <name type="scientific">Alicyclobacillus fodiniaquatilis</name>
    <dbReference type="NCBI Taxonomy" id="1661150"/>
    <lineage>
        <taxon>Bacteria</taxon>
        <taxon>Bacillati</taxon>
        <taxon>Bacillota</taxon>
        <taxon>Bacilli</taxon>
        <taxon>Bacillales</taxon>
        <taxon>Alicyclobacillaceae</taxon>
        <taxon>Alicyclobacillus</taxon>
    </lineage>
</organism>
<evidence type="ECO:0000313" key="9">
    <source>
        <dbReference type="Proteomes" id="UP001597079"/>
    </source>
</evidence>
<dbReference type="Gene3D" id="1.10.1740.10">
    <property type="match status" value="1"/>
</dbReference>
<evidence type="ECO:0000256" key="5">
    <source>
        <dbReference type="ARBA" id="ARBA00023163"/>
    </source>
</evidence>
<dbReference type="SUPFAM" id="SSF88946">
    <property type="entry name" value="Sigma2 domain of RNA polymerase sigma factors"/>
    <property type="match status" value="1"/>
</dbReference>
<comment type="subunit">
    <text evidence="6">Interacts with RsgI.</text>
</comment>
<dbReference type="PIRSF" id="PIRSF038953">
    <property type="entry name" value="SigI"/>
    <property type="match status" value="1"/>
</dbReference>
<keyword evidence="5 6" id="KW-0804">Transcription</keyword>
<feature type="domain" description="RNA polymerase sigma-70 region 2" evidence="7">
    <location>
        <begin position="38"/>
        <end position="109"/>
    </location>
</feature>
<dbReference type="Pfam" id="PF04542">
    <property type="entry name" value="Sigma70_r2"/>
    <property type="match status" value="1"/>
</dbReference>
<dbReference type="RefSeq" id="WP_377944833.1">
    <property type="nucleotide sequence ID" value="NZ_JBHUCX010000083.1"/>
</dbReference>
<dbReference type="NCBIfam" id="TIGR02895">
    <property type="entry name" value="spore_sigI"/>
    <property type="match status" value="1"/>
</dbReference>
<evidence type="ECO:0000256" key="1">
    <source>
        <dbReference type="ARBA" id="ARBA00022490"/>
    </source>
</evidence>
<dbReference type="InterPro" id="IPR014244">
    <property type="entry name" value="RNA_pol_sigma-I"/>
</dbReference>
<evidence type="ECO:0000256" key="2">
    <source>
        <dbReference type="ARBA" id="ARBA00023015"/>
    </source>
</evidence>
<dbReference type="NCBIfam" id="NF006174">
    <property type="entry name" value="PRK08311.2-2"/>
    <property type="match status" value="1"/>
</dbReference>
<keyword evidence="1 6" id="KW-0963">Cytoplasm</keyword>
<dbReference type="InterPro" id="IPR013325">
    <property type="entry name" value="RNA_pol_sigma_r2"/>
</dbReference>
<keyword evidence="2 6" id="KW-0805">Transcription regulation</keyword>
<evidence type="ECO:0000313" key="8">
    <source>
        <dbReference type="EMBL" id="MFD1676920.1"/>
    </source>
</evidence>
<evidence type="ECO:0000259" key="7">
    <source>
        <dbReference type="Pfam" id="PF04542"/>
    </source>
</evidence>
<evidence type="ECO:0000256" key="4">
    <source>
        <dbReference type="ARBA" id="ARBA00023125"/>
    </source>
</evidence>
<evidence type="ECO:0000256" key="3">
    <source>
        <dbReference type="ARBA" id="ARBA00023082"/>
    </source>
</evidence>
<accession>A0ABW4JM79</accession>
<dbReference type="HAMAP" id="MF_02064">
    <property type="entry name" value="Sigma70_SigI"/>
    <property type="match status" value="1"/>
</dbReference>
<keyword evidence="9" id="KW-1185">Reference proteome</keyword>
<keyword evidence="6" id="KW-0346">Stress response</keyword>
<dbReference type="InterPro" id="IPR014284">
    <property type="entry name" value="RNA_pol_sigma-70_dom"/>
</dbReference>